<name>A0A7R9HAE8_TIMPO</name>
<feature type="compositionally biased region" description="Basic and acidic residues" evidence="1">
    <location>
        <begin position="93"/>
        <end position="111"/>
    </location>
</feature>
<dbReference type="AlphaFoldDB" id="A0A7R9HAE8"/>
<protein>
    <recommendedName>
        <fullName evidence="3">MYND-type domain-containing protein</fullName>
    </recommendedName>
</protein>
<organism evidence="2">
    <name type="scientific">Timema poppense</name>
    <name type="common">Walking stick</name>
    <dbReference type="NCBI Taxonomy" id="170557"/>
    <lineage>
        <taxon>Eukaryota</taxon>
        <taxon>Metazoa</taxon>
        <taxon>Ecdysozoa</taxon>
        <taxon>Arthropoda</taxon>
        <taxon>Hexapoda</taxon>
        <taxon>Insecta</taxon>
        <taxon>Pterygota</taxon>
        <taxon>Neoptera</taxon>
        <taxon>Polyneoptera</taxon>
        <taxon>Phasmatodea</taxon>
        <taxon>Timematodea</taxon>
        <taxon>Timematoidea</taxon>
        <taxon>Timematidae</taxon>
        <taxon>Timema</taxon>
    </lineage>
</organism>
<feature type="region of interest" description="Disordered" evidence="1">
    <location>
        <begin position="176"/>
        <end position="201"/>
    </location>
</feature>
<dbReference type="SUPFAM" id="SSF144232">
    <property type="entry name" value="HIT/MYND zinc finger-like"/>
    <property type="match status" value="1"/>
</dbReference>
<proteinExistence type="predicted"/>
<evidence type="ECO:0000256" key="1">
    <source>
        <dbReference type="SAM" id="MobiDB-lite"/>
    </source>
</evidence>
<dbReference type="Gene3D" id="6.10.140.2220">
    <property type="match status" value="1"/>
</dbReference>
<evidence type="ECO:0008006" key="3">
    <source>
        <dbReference type="Google" id="ProtNLM"/>
    </source>
</evidence>
<dbReference type="EMBL" id="OD007434">
    <property type="protein sequence ID" value="CAD7414001.1"/>
    <property type="molecule type" value="Genomic_DNA"/>
</dbReference>
<gene>
    <name evidence="2" type="ORF">TPSB3V08_LOCUS9389</name>
</gene>
<accession>A0A7R9HAE8</accession>
<feature type="region of interest" description="Disordered" evidence="1">
    <location>
        <begin position="67"/>
        <end position="86"/>
    </location>
</feature>
<sequence length="275" mass="30578">MIAPAHLQNSVPPSGPTDKTTKKKSKNKQKPPTPRDEDTYLILDCLHLNVSNPDDTSYNMCVDTKDISEEDRPSEDKQPVAEKWSSVGALLIKETETNHPKKGRNRVEKGKVKANSQAAVEHLPSLNSNNTREMVSGPVTNPEPKPRGNTNLDTIGRTDEEVTLCETFNKFMAGSVDKRSGPVPEKDRDKKEVSTTSSVSVMAQDGTKTKLRGLRSCANCLLKEPSPLFYQKCRLCKTQKMKLVRFYCGRECQVTHWKAVHQAEHAAHAAQTSAH</sequence>
<feature type="region of interest" description="Disordered" evidence="1">
    <location>
        <begin position="91"/>
        <end position="154"/>
    </location>
</feature>
<evidence type="ECO:0000313" key="2">
    <source>
        <dbReference type="EMBL" id="CAD7414001.1"/>
    </source>
</evidence>
<feature type="compositionally biased region" description="Basic and acidic residues" evidence="1">
    <location>
        <begin position="67"/>
        <end position="80"/>
    </location>
</feature>
<feature type="compositionally biased region" description="Basic and acidic residues" evidence="1">
    <location>
        <begin position="176"/>
        <end position="193"/>
    </location>
</feature>
<reference evidence="2" key="1">
    <citation type="submission" date="2020-11" db="EMBL/GenBank/DDBJ databases">
        <authorList>
            <person name="Tran Van P."/>
        </authorList>
    </citation>
    <scope>NUCLEOTIDE SEQUENCE</scope>
</reference>
<feature type="region of interest" description="Disordered" evidence="1">
    <location>
        <begin position="1"/>
        <end position="38"/>
    </location>
</feature>